<gene>
    <name evidence="2" type="ORF">B0H16DRAFT_1462231</name>
</gene>
<dbReference type="EMBL" id="JARKIB010000078">
    <property type="protein sequence ID" value="KAJ7747001.1"/>
    <property type="molecule type" value="Genomic_DNA"/>
</dbReference>
<dbReference type="Proteomes" id="UP001215598">
    <property type="component" value="Unassembled WGS sequence"/>
</dbReference>
<comment type="caution">
    <text evidence="2">The sequence shown here is derived from an EMBL/GenBank/DDBJ whole genome shotgun (WGS) entry which is preliminary data.</text>
</comment>
<feature type="region of interest" description="Disordered" evidence="1">
    <location>
        <begin position="316"/>
        <end position="343"/>
    </location>
</feature>
<evidence type="ECO:0000313" key="3">
    <source>
        <dbReference type="Proteomes" id="UP001215598"/>
    </source>
</evidence>
<sequence length="832" mass="92119">MIYVQPKNTVEPEARQLVPDDSVQYAAVRACAAMVLKHMATSETLHSYLLSFLVQFQQRSAAAKDAFKQKWPELHVPKLSQVVDFLTNTPPDLVLLNPLDMQRELKKGQVAWGAVLKKGDLGARNEVFVPKDLADRLQPITSVRHHLSSISASPLIMVPEQQSPTLQIWWTLIWAISFFHETIHAITKHSSQGEAGRTLEYEYFGFVLEVEWNKGDINVEDRMDRILRILGHNATAKALLAALATDQMDAFAAEEAQVYKSTDKTLGRYRVGGSEQNEEEEEEETKVQAAPLGVGLGITGLDSGCFLLKKDYSAGPWSELSSSKKKERTNREYPRRTQGVSKERMEGRILSPGLNFMHSRTPHNFTAIPQLLASASVLQIVPPLPPACSALTRDPQNITREVDWGAIPLADSVMRRVSWMMRVDKAGRSGRMCIVDVDGEGKDSRTELKSKRSSQTRYLSGWEVGGILLMLGPTKALTIILGAKRSSCSNDPSSKRAPNTDSEPGESGLPAFLIRWPSGVFAPYLKTPGPQREICRVCSASDDYNTLMCGGSECEEMMEQELQPAEGNRDRVALAVLDRSTSRSKDSEVTGALYEVAGALYGVVLKAEQLEAVLVRWAPGQRVRTGELRVNGGAMQENNKKETNKAHRDNTWRTRSAGIYSAVAFAAFGVRAIRRTAQDGARSHPYAICAILPSVSSLISKSAAIPQRSCDTYVPIPRQRPSRGAVRRISSPGERVLTGLRGGGWISRQALGPGRSGRQVGHWRSARGEGRRQEEKDVIVSRLWQHILLAFPGTQRTLKSEEDCEFRVEESNQSVYVGASHFYRELSMAGNL</sequence>
<name>A0AAD7IR10_9AGAR</name>
<evidence type="ECO:0000313" key="2">
    <source>
        <dbReference type="EMBL" id="KAJ7747001.1"/>
    </source>
</evidence>
<reference evidence="2" key="1">
    <citation type="submission" date="2023-03" db="EMBL/GenBank/DDBJ databases">
        <title>Massive genome expansion in bonnet fungi (Mycena s.s.) driven by repeated elements and novel gene families across ecological guilds.</title>
        <authorList>
            <consortium name="Lawrence Berkeley National Laboratory"/>
            <person name="Harder C.B."/>
            <person name="Miyauchi S."/>
            <person name="Viragh M."/>
            <person name="Kuo A."/>
            <person name="Thoen E."/>
            <person name="Andreopoulos B."/>
            <person name="Lu D."/>
            <person name="Skrede I."/>
            <person name="Drula E."/>
            <person name="Henrissat B."/>
            <person name="Morin E."/>
            <person name="Kohler A."/>
            <person name="Barry K."/>
            <person name="LaButti K."/>
            <person name="Morin E."/>
            <person name="Salamov A."/>
            <person name="Lipzen A."/>
            <person name="Mereny Z."/>
            <person name="Hegedus B."/>
            <person name="Baldrian P."/>
            <person name="Stursova M."/>
            <person name="Weitz H."/>
            <person name="Taylor A."/>
            <person name="Grigoriev I.V."/>
            <person name="Nagy L.G."/>
            <person name="Martin F."/>
            <person name="Kauserud H."/>
        </authorList>
    </citation>
    <scope>NUCLEOTIDE SEQUENCE</scope>
    <source>
        <strain evidence="2">CBHHK182m</strain>
    </source>
</reference>
<keyword evidence="3" id="KW-1185">Reference proteome</keyword>
<protein>
    <submittedName>
        <fullName evidence="2">Uncharacterized protein</fullName>
    </submittedName>
</protein>
<feature type="compositionally biased region" description="Basic and acidic residues" evidence="1">
    <location>
        <begin position="329"/>
        <end position="343"/>
    </location>
</feature>
<dbReference type="AlphaFoldDB" id="A0AAD7IR10"/>
<organism evidence="2 3">
    <name type="scientific">Mycena metata</name>
    <dbReference type="NCBI Taxonomy" id="1033252"/>
    <lineage>
        <taxon>Eukaryota</taxon>
        <taxon>Fungi</taxon>
        <taxon>Dikarya</taxon>
        <taxon>Basidiomycota</taxon>
        <taxon>Agaricomycotina</taxon>
        <taxon>Agaricomycetes</taxon>
        <taxon>Agaricomycetidae</taxon>
        <taxon>Agaricales</taxon>
        <taxon>Marasmiineae</taxon>
        <taxon>Mycenaceae</taxon>
        <taxon>Mycena</taxon>
    </lineage>
</organism>
<accession>A0AAD7IR10</accession>
<feature type="compositionally biased region" description="Polar residues" evidence="1">
    <location>
        <begin position="486"/>
        <end position="502"/>
    </location>
</feature>
<feature type="region of interest" description="Disordered" evidence="1">
    <location>
        <begin position="485"/>
        <end position="508"/>
    </location>
</feature>
<proteinExistence type="predicted"/>
<evidence type="ECO:0000256" key="1">
    <source>
        <dbReference type="SAM" id="MobiDB-lite"/>
    </source>
</evidence>